<dbReference type="SUPFAM" id="SSF53098">
    <property type="entry name" value="Ribonuclease H-like"/>
    <property type="match status" value="1"/>
</dbReference>
<dbReference type="EMBL" id="LXQA010051867">
    <property type="protein sequence ID" value="MCI03342.1"/>
    <property type="molecule type" value="Genomic_DNA"/>
</dbReference>
<dbReference type="GO" id="GO:0015074">
    <property type="term" value="P:DNA integration"/>
    <property type="evidence" value="ECO:0007669"/>
    <property type="project" value="InterPro"/>
</dbReference>
<dbReference type="Gene3D" id="3.30.420.10">
    <property type="entry name" value="Ribonuclease H-like superfamily/Ribonuclease H"/>
    <property type="match status" value="1"/>
</dbReference>
<evidence type="ECO:0000313" key="3">
    <source>
        <dbReference type="Proteomes" id="UP000265520"/>
    </source>
</evidence>
<proteinExistence type="predicted"/>
<reference evidence="2 3" key="1">
    <citation type="journal article" date="2018" name="Front. Plant Sci.">
        <title>Red Clover (Trifolium pratense) and Zigzag Clover (T. medium) - A Picture of Genomic Similarities and Differences.</title>
        <authorList>
            <person name="Dluhosova J."/>
            <person name="Istvanek J."/>
            <person name="Nedelnik J."/>
            <person name="Repkova J."/>
        </authorList>
    </citation>
    <scope>NUCLEOTIDE SEQUENCE [LARGE SCALE GENOMIC DNA]</scope>
    <source>
        <strain evidence="3">cv. 10/8</strain>
        <tissue evidence="2">Leaf</tissue>
    </source>
</reference>
<accession>A0A392NV76</accession>
<dbReference type="PANTHER" id="PTHR37984:SF5">
    <property type="entry name" value="PROTEIN NYNRIN-LIKE"/>
    <property type="match status" value="1"/>
</dbReference>
<dbReference type="InterPro" id="IPR001584">
    <property type="entry name" value="Integrase_cat-core"/>
</dbReference>
<keyword evidence="3" id="KW-1185">Reference proteome</keyword>
<name>A0A392NV76_9FABA</name>
<comment type="caution">
    <text evidence="2">The sequence shown here is derived from an EMBL/GenBank/DDBJ whole genome shotgun (WGS) entry which is preliminary data.</text>
</comment>
<evidence type="ECO:0000259" key="1">
    <source>
        <dbReference type="PROSITE" id="PS50994"/>
    </source>
</evidence>
<organism evidence="2 3">
    <name type="scientific">Trifolium medium</name>
    <dbReference type="NCBI Taxonomy" id="97028"/>
    <lineage>
        <taxon>Eukaryota</taxon>
        <taxon>Viridiplantae</taxon>
        <taxon>Streptophyta</taxon>
        <taxon>Embryophyta</taxon>
        <taxon>Tracheophyta</taxon>
        <taxon>Spermatophyta</taxon>
        <taxon>Magnoliopsida</taxon>
        <taxon>eudicotyledons</taxon>
        <taxon>Gunneridae</taxon>
        <taxon>Pentapetalae</taxon>
        <taxon>rosids</taxon>
        <taxon>fabids</taxon>
        <taxon>Fabales</taxon>
        <taxon>Fabaceae</taxon>
        <taxon>Papilionoideae</taxon>
        <taxon>50 kb inversion clade</taxon>
        <taxon>NPAAA clade</taxon>
        <taxon>Hologalegina</taxon>
        <taxon>IRL clade</taxon>
        <taxon>Trifolieae</taxon>
        <taxon>Trifolium</taxon>
    </lineage>
</organism>
<dbReference type="InterPro" id="IPR012337">
    <property type="entry name" value="RNaseH-like_sf"/>
</dbReference>
<feature type="non-terminal residue" evidence="2">
    <location>
        <position position="186"/>
    </location>
</feature>
<dbReference type="PROSITE" id="PS50994">
    <property type="entry name" value="INTEGRASE"/>
    <property type="match status" value="1"/>
</dbReference>
<dbReference type="Proteomes" id="UP000265520">
    <property type="component" value="Unassembled WGS sequence"/>
</dbReference>
<evidence type="ECO:0000313" key="2">
    <source>
        <dbReference type="EMBL" id="MCI03342.1"/>
    </source>
</evidence>
<sequence>MKTIVKLHGMPKSIISDRDKVFMSKFWKDLFQLQGTTLAMSSAYHPQTDGQSEALNKCVEMYLRCLTFENPKSWFKALDWAEYSYNTAWHTSLGMTPFQALYGRPPPKLSRYSHSPNDSVAVQQQLMERDMLLAQLKDNLRRAQQVMKAQADKHRRDVHLAVGEQVLVKLQPYRQNSVALRKNQKL</sequence>
<dbReference type="AlphaFoldDB" id="A0A392NV76"/>
<feature type="domain" description="Integrase catalytic" evidence="1">
    <location>
        <begin position="1"/>
        <end position="105"/>
    </location>
</feature>
<protein>
    <recommendedName>
        <fullName evidence="1">Integrase catalytic domain-containing protein</fullName>
    </recommendedName>
</protein>
<dbReference type="PANTHER" id="PTHR37984">
    <property type="entry name" value="PROTEIN CBG26694"/>
    <property type="match status" value="1"/>
</dbReference>
<dbReference type="InterPro" id="IPR036397">
    <property type="entry name" value="RNaseH_sf"/>
</dbReference>
<dbReference type="GO" id="GO:0003676">
    <property type="term" value="F:nucleic acid binding"/>
    <property type="evidence" value="ECO:0007669"/>
    <property type="project" value="InterPro"/>
</dbReference>
<dbReference type="InterPro" id="IPR050951">
    <property type="entry name" value="Retrovirus_Pol_polyprotein"/>
</dbReference>